<dbReference type="Proteomes" id="UP001501940">
    <property type="component" value="Chromosome 16"/>
</dbReference>
<dbReference type="PRINTS" id="PR00834">
    <property type="entry name" value="PROTEASES2C"/>
</dbReference>
<dbReference type="SUPFAM" id="SSF100895">
    <property type="entry name" value="Kazal-type serine protease inhibitors"/>
    <property type="match status" value="1"/>
</dbReference>
<dbReference type="Pfam" id="PF07648">
    <property type="entry name" value="Kazal_2"/>
    <property type="match status" value="1"/>
</dbReference>
<evidence type="ECO:0000256" key="4">
    <source>
        <dbReference type="ARBA" id="ARBA00022670"/>
    </source>
</evidence>
<dbReference type="Pfam" id="PF13365">
    <property type="entry name" value="Trypsin_2"/>
    <property type="match status" value="1"/>
</dbReference>
<dbReference type="InterPro" id="IPR009030">
    <property type="entry name" value="Growth_fac_rcpt_cys_sf"/>
</dbReference>
<keyword evidence="7" id="KW-0720">Serine protease</keyword>
<dbReference type="STRING" id="80972.ENSAOCP00000018111"/>
<protein>
    <recommendedName>
        <fullName evidence="15">HtrA serine peptidase 1</fullName>
    </recommendedName>
</protein>
<keyword evidence="5 10" id="KW-0732">Signal</keyword>
<dbReference type="Gene3D" id="2.30.42.10">
    <property type="match status" value="1"/>
</dbReference>
<feature type="domain" description="IGFBP N-terminal" evidence="11">
    <location>
        <begin position="24"/>
        <end position="108"/>
    </location>
</feature>
<evidence type="ECO:0000259" key="12">
    <source>
        <dbReference type="PROSITE" id="PS51465"/>
    </source>
</evidence>
<evidence type="ECO:0000259" key="11">
    <source>
        <dbReference type="PROSITE" id="PS51323"/>
    </source>
</evidence>
<dbReference type="InterPro" id="IPR002350">
    <property type="entry name" value="Kazal_dom"/>
</dbReference>
<dbReference type="FunFam" id="3.30.60.30:FF:000026">
    <property type="entry name" value="Insulin-like growth factor-binding protein 7"/>
    <property type="match status" value="1"/>
</dbReference>
<dbReference type="SUPFAM" id="SSF50494">
    <property type="entry name" value="Trypsin-like serine proteases"/>
    <property type="match status" value="1"/>
</dbReference>
<reference evidence="13" key="3">
    <citation type="submission" date="2025-09" db="UniProtKB">
        <authorList>
            <consortium name="Ensembl"/>
        </authorList>
    </citation>
    <scope>IDENTIFICATION</scope>
</reference>
<dbReference type="InterPro" id="IPR009003">
    <property type="entry name" value="Peptidase_S1_PA"/>
</dbReference>
<feature type="domain" description="Kazal-like" evidence="12">
    <location>
        <begin position="99"/>
        <end position="152"/>
    </location>
</feature>
<dbReference type="InterPro" id="IPR001478">
    <property type="entry name" value="PDZ"/>
</dbReference>
<dbReference type="Gene3D" id="4.10.40.20">
    <property type="match status" value="1"/>
</dbReference>
<dbReference type="InterPro" id="IPR000867">
    <property type="entry name" value="IGFBP-like"/>
</dbReference>
<dbReference type="AlphaFoldDB" id="A0A3Q1CE55"/>
<accession>A0A3Q1CE55</accession>
<dbReference type="InterPro" id="IPR001940">
    <property type="entry name" value="Peptidase_S1C"/>
</dbReference>
<dbReference type="PANTHER" id="PTHR22939">
    <property type="entry name" value="SERINE PROTEASE FAMILY S1C HTRA-RELATED"/>
    <property type="match status" value="1"/>
</dbReference>
<keyword evidence="8" id="KW-1015">Disulfide bond</keyword>
<dbReference type="Gene3D" id="3.30.60.30">
    <property type="match status" value="1"/>
</dbReference>
<keyword evidence="4" id="KW-0645">Protease</keyword>
<dbReference type="GO" id="GO:0005576">
    <property type="term" value="C:extracellular region"/>
    <property type="evidence" value="ECO:0007669"/>
    <property type="project" value="UniProtKB-SubCell"/>
</dbReference>
<dbReference type="Gene3D" id="2.40.10.120">
    <property type="match status" value="1"/>
</dbReference>
<keyword evidence="9" id="KW-0340">Growth factor binding</keyword>
<evidence type="ECO:0000256" key="9">
    <source>
        <dbReference type="ARBA" id="ARBA00023183"/>
    </source>
</evidence>
<keyword evidence="14" id="KW-1185">Reference proteome</keyword>
<dbReference type="SUPFAM" id="SSF57184">
    <property type="entry name" value="Growth factor receptor domain"/>
    <property type="match status" value="1"/>
</dbReference>
<dbReference type="SUPFAM" id="SSF50156">
    <property type="entry name" value="PDZ domain-like"/>
    <property type="match status" value="1"/>
</dbReference>
<reference evidence="13 14" key="1">
    <citation type="submission" date="2022-01" db="EMBL/GenBank/DDBJ databases">
        <title>A chromosome-scale genome assembly of the false clownfish, Amphiprion ocellaris.</title>
        <authorList>
            <person name="Ryu T."/>
        </authorList>
    </citation>
    <scope>NUCLEOTIDE SEQUENCE [LARGE SCALE GENOMIC DNA]</scope>
</reference>
<evidence type="ECO:0000256" key="10">
    <source>
        <dbReference type="SAM" id="SignalP"/>
    </source>
</evidence>
<organism evidence="13 14">
    <name type="scientific">Amphiprion ocellaris</name>
    <name type="common">Clown anemonefish</name>
    <dbReference type="NCBI Taxonomy" id="80972"/>
    <lineage>
        <taxon>Eukaryota</taxon>
        <taxon>Metazoa</taxon>
        <taxon>Chordata</taxon>
        <taxon>Craniata</taxon>
        <taxon>Vertebrata</taxon>
        <taxon>Euteleostomi</taxon>
        <taxon>Actinopterygii</taxon>
        <taxon>Neopterygii</taxon>
        <taxon>Teleostei</taxon>
        <taxon>Neoteleostei</taxon>
        <taxon>Acanthomorphata</taxon>
        <taxon>Ovalentaria</taxon>
        <taxon>Pomacentridae</taxon>
        <taxon>Amphiprion</taxon>
    </lineage>
</organism>
<evidence type="ECO:0000313" key="13">
    <source>
        <dbReference type="Ensembl" id="ENSAOCP00000018111.2"/>
    </source>
</evidence>
<evidence type="ECO:0000256" key="1">
    <source>
        <dbReference type="ARBA" id="ARBA00004613"/>
    </source>
</evidence>
<dbReference type="Pfam" id="PF00219">
    <property type="entry name" value="IGFBP"/>
    <property type="match status" value="1"/>
</dbReference>
<keyword evidence="6" id="KW-0378">Hydrolase</keyword>
<sequence>MLWSLCVIVAFTSLPADAQISSRYAIGCPARCDKSMCPRLPADCQAGQTLDACNCCPVCASGEGEACGGSGKLGDPVCGEGLECSVSGGVAYTVTVRRRSKSGICVCKATEPVCGSDGVSYRNICELKRVSRRAQKLQQPPVLFIQRGACGKAQDNPDSPRHKYNFIADVVEKIAPSVVHIELYRKMTYSKREVAVASGSGFVVSEDGQIVTNAHVVANKHRVKVELKSGASYDAKIKDVDEKSDIALIKIEAPTKLPVLLLGRSSDLRPGEFVVAIGSPFSLQNTVTTGIVSTTQRGGRELGLRNSDMDYIQTDAIINYGNSGGPLVNLDGEVIGINTLKVTAGISFAIPSDKIRQFLAESYDRQSRGMNEWKLEIATSLLCFTASLAKELKTRHRDFPDITSGAYVMEVIAKTPAVLKALHDVIISINGQRISTATDVSAAIKKDNTLRVVVRRGNEDAILTVVPMEIDP</sequence>
<evidence type="ECO:0008006" key="15">
    <source>
        <dbReference type="Google" id="ProtNLM"/>
    </source>
</evidence>
<proteinExistence type="inferred from homology"/>
<dbReference type="GO" id="GO:0004252">
    <property type="term" value="F:serine-type endopeptidase activity"/>
    <property type="evidence" value="ECO:0007669"/>
    <property type="project" value="InterPro"/>
</dbReference>
<evidence type="ECO:0000256" key="5">
    <source>
        <dbReference type="ARBA" id="ARBA00022729"/>
    </source>
</evidence>
<dbReference type="SMART" id="SM00280">
    <property type="entry name" value="KAZAL"/>
    <property type="match status" value="1"/>
</dbReference>
<dbReference type="GO" id="GO:0006508">
    <property type="term" value="P:proteolysis"/>
    <property type="evidence" value="ECO:0007669"/>
    <property type="project" value="UniProtKB-KW"/>
</dbReference>
<dbReference type="GO" id="GO:0019838">
    <property type="term" value="F:growth factor binding"/>
    <property type="evidence" value="ECO:0007669"/>
    <property type="project" value="UniProtKB-KW"/>
</dbReference>
<evidence type="ECO:0000256" key="3">
    <source>
        <dbReference type="ARBA" id="ARBA00022525"/>
    </source>
</evidence>
<evidence type="ECO:0000256" key="6">
    <source>
        <dbReference type="ARBA" id="ARBA00022801"/>
    </source>
</evidence>
<dbReference type="CDD" id="cd00104">
    <property type="entry name" value="KAZAL_FS"/>
    <property type="match status" value="1"/>
</dbReference>
<dbReference type="InterPro" id="IPR036034">
    <property type="entry name" value="PDZ_sf"/>
</dbReference>
<comment type="similarity">
    <text evidence="2">Belongs to the peptidase S1C family.</text>
</comment>
<dbReference type="PROSITE" id="PS51323">
    <property type="entry name" value="IGFBP_N_2"/>
    <property type="match status" value="1"/>
</dbReference>
<reference evidence="13" key="2">
    <citation type="submission" date="2025-08" db="UniProtKB">
        <authorList>
            <consortium name="Ensembl"/>
        </authorList>
    </citation>
    <scope>IDENTIFICATION</scope>
</reference>
<dbReference type="PANTHER" id="PTHR22939:SF128">
    <property type="entry name" value="SERINE PROTEASE HTRA1A"/>
    <property type="match status" value="1"/>
</dbReference>
<comment type="subcellular location">
    <subcellularLocation>
        <location evidence="1">Secreted</location>
    </subcellularLocation>
</comment>
<keyword evidence="3" id="KW-0964">Secreted</keyword>
<dbReference type="GO" id="GO:0043065">
    <property type="term" value="P:positive regulation of apoptotic process"/>
    <property type="evidence" value="ECO:0007669"/>
    <property type="project" value="TreeGrafter"/>
</dbReference>
<evidence type="ECO:0000313" key="14">
    <source>
        <dbReference type="Proteomes" id="UP001501940"/>
    </source>
</evidence>
<dbReference type="GO" id="GO:0012501">
    <property type="term" value="P:programmed cell death"/>
    <property type="evidence" value="ECO:0007669"/>
    <property type="project" value="TreeGrafter"/>
</dbReference>
<dbReference type="PROSITE" id="PS51465">
    <property type="entry name" value="KAZAL_2"/>
    <property type="match status" value="1"/>
</dbReference>
<evidence type="ECO:0000256" key="2">
    <source>
        <dbReference type="ARBA" id="ARBA00010541"/>
    </source>
</evidence>
<dbReference type="GeneTree" id="ENSGT00940000156955"/>
<name>A0A3Q1CE55_AMPOC</name>
<dbReference type="SMART" id="SM00121">
    <property type="entry name" value="IB"/>
    <property type="match status" value="1"/>
</dbReference>
<evidence type="ECO:0000256" key="7">
    <source>
        <dbReference type="ARBA" id="ARBA00022825"/>
    </source>
</evidence>
<dbReference type="InterPro" id="IPR036058">
    <property type="entry name" value="Kazal_dom_sf"/>
</dbReference>
<dbReference type="FunFam" id="2.40.10.120:FF:000002">
    <property type="entry name" value="HtrA serine peptidase 3"/>
    <property type="match status" value="1"/>
</dbReference>
<dbReference type="Ensembl" id="ENSAOCT00000032986.2">
    <property type="protein sequence ID" value="ENSAOCP00000018111.2"/>
    <property type="gene ID" value="ENSAOCG00000010307.2"/>
</dbReference>
<dbReference type="Pfam" id="PF13180">
    <property type="entry name" value="PDZ_2"/>
    <property type="match status" value="1"/>
</dbReference>
<feature type="chain" id="PRO_5043803350" description="HtrA serine peptidase 1" evidence="10">
    <location>
        <begin position="19"/>
        <end position="472"/>
    </location>
</feature>
<evidence type="ECO:0000256" key="8">
    <source>
        <dbReference type="ARBA" id="ARBA00023157"/>
    </source>
</evidence>
<feature type="signal peptide" evidence="10">
    <location>
        <begin position="1"/>
        <end position="18"/>
    </location>
</feature>